<comment type="caution">
    <text evidence="1">The sequence shown here is derived from an EMBL/GenBank/DDBJ whole genome shotgun (WGS) entry which is preliminary data.</text>
</comment>
<sequence>MRVIEVSIAIFTSASSPLSSTLIFIYIIHFPTFVLYTISKKLKTLELWVGLEFEKKKRLFRVLGVH</sequence>
<protein>
    <submittedName>
        <fullName evidence="1">Uncharacterized protein</fullName>
    </submittedName>
</protein>
<evidence type="ECO:0000313" key="2">
    <source>
        <dbReference type="Proteomes" id="UP000554482"/>
    </source>
</evidence>
<gene>
    <name evidence="1" type="ORF">FRX31_018280</name>
</gene>
<organism evidence="1 2">
    <name type="scientific">Thalictrum thalictroides</name>
    <name type="common">Rue-anemone</name>
    <name type="synonym">Anemone thalictroides</name>
    <dbReference type="NCBI Taxonomy" id="46969"/>
    <lineage>
        <taxon>Eukaryota</taxon>
        <taxon>Viridiplantae</taxon>
        <taxon>Streptophyta</taxon>
        <taxon>Embryophyta</taxon>
        <taxon>Tracheophyta</taxon>
        <taxon>Spermatophyta</taxon>
        <taxon>Magnoliopsida</taxon>
        <taxon>Ranunculales</taxon>
        <taxon>Ranunculaceae</taxon>
        <taxon>Thalictroideae</taxon>
        <taxon>Thalictrum</taxon>
    </lineage>
</organism>
<reference evidence="1 2" key="1">
    <citation type="submission" date="2020-06" db="EMBL/GenBank/DDBJ databases">
        <title>Transcriptomic and genomic resources for Thalictrum thalictroides and T. hernandezii: Facilitating candidate gene discovery in an emerging model plant lineage.</title>
        <authorList>
            <person name="Arias T."/>
            <person name="Riano-Pachon D.M."/>
            <person name="Di Stilio V.S."/>
        </authorList>
    </citation>
    <scope>NUCLEOTIDE SEQUENCE [LARGE SCALE GENOMIC DNA]</scope>
    <source>
        <strain evidence="2">cv. WT478/WT964</strain>
        <tissue evidence="1">Leaves</tissue>
    </source>
</reference>
<name>A0A7J6W439_THATH</name>
<keyword evidence="2" id="KW-1185">Reference proteome</keyword>
<dbReference type="AlphaFoldDB" id="A0A7J6W439"/>
<evidence type="ECO:0000313" key="1">
    <source>
        <dbReference type="EMBL" id="KAF5192136.1"/>
    </source>
</evidence>
<dbReference type="EMBL" id="JABWDY010021809">
    <property type="protein sequence ID" value="KAF5192136.1"/>
    <property type="molecule type" value="Genomic_DNA"/>
</dbReference>
<accession>A0A7J6W439</accession>
<dbReference type="Proteomes" id="UP000554482">
    <property type="component" value="Unassembled WGS sequence"/>
</dbReference>
<proteinExistence type="predicted"/>